<feature type="compositionally biased region" description="Basic and acidic residues" evidence="1">
    <location>
        <begin position="357"/>
        <end position="367"/>
    </location>
</feature>
<keyword evidence="2" id="KW-0812">Transmembrane</keyword>
<dbReference type="OrthoDB" id="3065653at2759"/>
<evidence type="ECO:0000256" key="2">
    <source>
        <dbReference type="SAM" id="Phobius"/>
    </source>
</evidence>
<gene>
    <name evidence="3" type="ORF">BXZ70DRAFT_245217</name>
</gene>
<dbReference type="AlphaFoldDB" id="A0A8K0UWV7"/>
<feature type="compositionally biased region" description="Polar residues" evidence="1">
    <location>
        <begin position="266"/>
        <end position="290"/>
    </location>
</feature>
<sequence>MTTDKTGSAMNPNPNAEVVDGFRPGPAFRRLRTIAFSCIMAVSFVWTVLLFVEMYIRWTLSDPLQRGLVLVMSIINAGTVLVLIALIILPFRVWLDAARMLLLLVAQGGIAGGYSALSSQFTCPDTSRDGKGICRLLNMYIILGSWVPPALLLVYSACLLTAYTVYRRRLKQDVEVASISITNEKPTLPRGSVLPFMHPPPSSATTTSHFLGPIHKSLPPPSPIYPSGPPRGPIYPSGPPPAPFYLSAPPPGPYRGPPHVDRRVSANPSLSTNATSRRMSSNPRTPTGNINAPGRQSRPSRQSSLPPSAVAPSVVAPYVPSGMTDEGRRKDSMASVSEYSQNSSRSSTRTTLTKPVPLEKYEHAYAY</sequence>
<keyword evidence="4" id="KW-1185">Reference proteome</keyword>
<feature type="compositionally biased region" description="Low complexity" evidence="1">
    <location>
        <begin position="335"/>
        <end position="353"/>
    </location>
</feature>
<reference evidence="3" key="1">
    <citation type="journal article" date="2021" name="New Phytol.">
        <title>Evolutionary innovations through gain and loss of genes in the ectomycorrhizal Boletales.</title>
        <authorList>
            <person name="Wu G."/>
            <person name="Miyauchi S."/>
            <person name="Morin E."/>
            <person name="Kuo A."/>
            <person name="Drula E."/>
            <person name="Varga T."/>
            <person name="Kohler A."/>
            <person name="Feng B."/>
            <person name="Cao Y."/>
            <person name="Lipzen A."/>
            <person name="Daum C."/>
            <person name="Hundley H."/>
            <person name="Pangilinan J."/>
            <person name="Johnson J."/>
            <person name="Barry K."/>
            <person name="LaButti K."/>
            <person name="Ng V."/>
            <person name="Ahrendt S."/>
            <person name="Min B."/>
            <person name="Choi I.G."/>
            <person name="Park H."/>
            <person name="Plett J.M."/>
            <person name="Magnuson J."/>
            <person name="Spatafora J.W."/>
            <person name="Nagy L.G."/>
            <person name="Henrissat B."/>
            <person name="Grigoriev I.V."/>
            <person name="Yang Z.L."/>
            <person name="Xu J."/>
            <person name="Martin F.M."/>
        </authorList>
    </citation>
    <scope>NUCLEOTIDE SEQUENCE</scope>
    <source>
        <strain evidence="3">KKN 215</strain>
    </source>
</reference>
<feature type="transmembrane region" description="Helical" evidence="2">
    <location>
        <begin position="33"/>
        <end position="56"/>
    </location>
</feature>
<evidence type="ECO:0000313" key="4">
    <source>
        <dbReference type="Proteomes" id="UP000813824"/>
    </source>
</evidence>
<feature type="compositionally biased region" description="Pro residues" evidence="1">
    <location>
        <begin position="218"/>
        <end position="256"/>
    </location>
</feature>
<protein>
    <submittedName>
        <fullName evidence="3">Uncharacterized protein</fullName>
    </submittedName>
</protein>
<dbReference type="EMBL" id="JAEVFJ010000002">
    <property type="protein sequence ID" value="KAH8106746.1"/>
    <property type="molecule type" value="Genomic_DNA"/>
</dbReference>
<keyword evidence="2" id="KW-1133">Transmembrane helix</keyword>
<keyword evidence="2" id="KW-0472">Membrane</keyword>
<evidence type="ECO:0000313" key="3">
    <source>
        <dbReference type="EMBL" id="KAH8106746.1"/>
    </source>
</evidence>
<feature type="transmembrane region" description="Helical" evidence="2">
    <location>
        <begin position="137"/>
        <end position="163"/>
    </location>
</feature>
<accession>A0A8K0UWV7</accession>
<feature type="transmembrane region" description="Helical" evidence="2">
    <location>
        <begin position="68"/>
        <end position="89"/>
    </location>
</feature>
<proteinExistence type="predicted"/>
<feature type="region of interest" description="Disordered" evidence="1">
    <location>
        <begin position="190"/>
        <end position="367"/>
    </location>
</feature>
<organism evidence="3 4">
    <name type="scientific">Cristinia sonorae</name>
    <dbReference type="NCBI Taxonomy" id="1940300"/>
    <lineage>
        <taxon>Eukaryota</taxon>
        <taxon>Fungi</taxon>
        <taxon>Dikarya</taxon>
        <taxon>Basidiomycota</taxon>
        <taxon>Agaricomycotina</taxon>
        <taxon>Agaricomycetes</taxon>
        <taxon>Agaricomycetidae</taxon>
        <taxon>Agaricales</taxon>
        <taxon>Pleurotineae</taxon>
        <taxon>Stephanosporaceae</taxon>
        <taxon>Cristinia</taxon>
    </lineage>
</organism>
<evidence type="ECO:0000256" key="1">
    <source>
        <dbReference type="SAM" id="MobiDB-lite"/>
    </source>
</evidence>
<feature type="compositionally biased region" description="Low complexity" evidence="1">
    <location>
        <begin position="295"/>
        <end position="321"/>
    </location>
</feature>
<comment type="caution">
    <text evidence="3">The sequence shown here is derived from an EMBL/GenBank/DDBJ whole genome shotgun (WGS) entry which is preliminary data.</text>
</comment>
<name>A0A8K0UWV7_9AGAR</name>
<dbReference type="Proteomes" id="UP000813824">
    <property type="component" value="Unassembled WGS sequence"/>
</dbReference>
<feature type="transmembrane region" description="Helical" evidence="2">
    <location>
        <begin position="101"/>
        <end position="117"/>
    </location>
</feature>